<evidence type="ECO:0000313" key="5">
    <source>
        <dbReference type="Proteomes" id="UP000637906"/>
    </source>
</evidence>
<proteinExistence type="inferred from homology"/>
<feature type="domain" description="GapR-like DNA-binding" evidence="3">
    <location>
        <begin position="12"/>
        <end position="81"/>
    </location>
</feature>
<dbReference type="InterPro" id="IPR018753">
    <property type="entry name" value="GapR-like"/>
</dbReference>
<accession>A0A8J3MQP5</accession>
<evidence type="ECO:0000256" key="2">
    <source>
        <dbReference type="SAM" id="Coils"/>
    </source>
</evidence>
<dbReference type="HAMAP" id="MF_00797">
    <property type="entry name" value="UPF0335"/>
    <property type="match status" value="1"/>
</dbReference>
<dbReference type="AlphaFoldDB" id="A0A8J3MQP5"/>
<comment type="similarity">
    <text evidence="1">Belongs to the UPF0335 family.</text>
</comment>
<feature type="coiled-coil region" evidence="2">
    <location>
        <begin position="14"/>
        <end position="41"/>
    </location>
</feature>
<comment type="caution">
    <text evidence="4">The sequence shown here is derived from an EMBL/GenBank/DDBJ whole genome shotgun (WGS) entry which is preliminary data.</text>
</comment>
<keyword evidence="2" id="KW-0175">Coiled coil</keyword>
<dbReference type="Pfam" id="PF10073">
    <property type="entry name" value="GapR_DNA-bd"/>
    <property type="match status" value="1"/>
</dbReference>
<dbReference type="GO" id="GO:0003677">
    <property type="term" value="F:DNA binding"/>
    <property type="evidence" value="ECO:0007669"/>
    <property type="project" value="InterPro"/>
</dbReference>
<reference evidence="4 5" key="1">
    <citation type="journal article" date="2021" name="Microb. Ecol.">
        <title>Candidatus Mesenet longicola: Novel Endosymbionts of Brontispa longissima that Induce Cytoplasmic Incompatibility.</title>
        <authorList>
            <person name="Takano S."/>
            <person name="Gotoh Y."/>
            <person name="Hayashi T."/>
        </authorList>
    </citation>
    <scope>NUCLEOTIDE SEQUENCE [LARGE SCALE GENOMIC DNA]</scope>
    <source>
        <strain evidence="4">L5</strain>
    </source>
</reference>
<organism evidence="4 5">
    <name type="scientific">Candidatus Mesenet longicola</name>
    <dbReference type="NCBI Taxonomy" id="1892558"/>
    <lineage>
        <taxon>Bacteria</taxon>
        <taxon>Pseudomonadati</taxon>
        <taxon>Pseudomonadota</taxon>
        <taxon>Alphaproteobacteria</taxon>
        <taxon>Rickettsiales</taxon>
        <taxon>Anaplasmataceae</taxon>
        <taxon>Candidatus Mesenet</taxon>
    </lineage>
</organism>
<dbReference type="Proteomes" id="UP000637906">
    <property type="component" value="Unassembled WGS sequence"/>
</dbReference>
<evidence type="ECO:0000256" key="1">
    <source>
        <dbReference type="HAMAP-Rule" id="MF_00797"/>
    </source>
</evidence>
<protein>
    <recommendedName>
        <fullName evidence="1">UPF0335 protein sL5_07650</fullName>
    </recommendedName>
</protein>
<gene>
    <name evidence="4" type="ORF">sL5_07650</name>
</gene>
<dbReference type="NCBIfam" id="NF010247">
    <property type="entry name" value="PRK13694.1"/>
    <property type="match status" value="1"/>
</dbReference>
<sequence>MEITDTINVVPEELKSYIERIEKLELEKKEMQDHVRDVYAEAADKGFDPKIMKEVIKLRKMENDDREEQEMLLDTYQRALGMKDHCE</sequence>
<dbReference type="InterPro" id="IPR046367">
    <property type="entry name" value="GapR-like_DNA-bd"/>
</dbReference>
<keyword evidence="5" id="KW-1185">Reference proteome</keyword>
<name>A0A8J3MQP5_9RICK</name>
<dbReference type="EMBL" id="BNGU01000033">
    <property type="protein sequence ID" value="GHM59772.1"/>
    <property type="molecule type" value="Genomic_DNA"/>
</dbReference>
<evidence type="ECO:0000259" key="3">
    <source>
        <dbReference type="Pfam" id="PF10073"/>
    </source>
</evidence>
<evidence type="ECO:0000313" key="4">
    <source>
        <dbReference type="EMBL" id="GHM59772.1"/>
    </source>
</evidence>